<dbReference type="EMBL" id="JAFBEV010000004">
    <property type="protein sequence ID" value="MBM7657272.1"/>
    <property type="molecule type" value="Genomic_DNA"/>
</dbReference>
<dbReference type="RefSeq" id="WP_205005610.1">
    <property type="nucleotide sequence ID" value="NZ_JAFBEV010000004.1"/>
</dbReference>
<evidence type="ECO:0000313" key="3">
    <source>
        <dbReference type="Proteomes" id="UP000823201"/>
    </source>
</evidence>
<reference evidence="2 3" key="1">
    <citation type="submission" date="2021-01" db="EMBL/GenBank/DDBJ databases">
        <title>Genomic Encyclopedia of Type Strains, Phase IV (KMG-IV): sequencing the most valuable type-strain genomes for metagenomic binning, comparative biology and taxonomic classification.</title>
        <authorList>
            <person name="Goeker M."/>
        </authorList>
    </citation>
    <scope>NUCLEOTIDE SEQUENCE [LARGE SCALE GENOMIC DNA]</scope>
    <source>
        <strain evidence="2 3">DSM 100968</strain>
    </source>
</reference>
<feature type="compositionally biased region" description="Basic and acidic residues" evidence="1">
    <location>
        <begin position="1"/>
        <end position="15"/>
    </location>
</feature>
<proteinExistence type="predicted"/>
<evidence type="ECO:0000313" key="2">
    <source>
        <dbReference type="EMBL" id="MBM7657272.1"/>
    </source>
</evidence>
<accession>A0ABS2Q654</accession>
<protein>
    <submittedName>
        <fullName evidence="2">Uncharacterized protein</fullName>
    </submittedName>
</protein>
<organism evidence="2 3">
    <name type="scientific">Sporolactobacillus spathodeae</name>
    <dbReference type="NCBI Taxonomy" id="1465502"/>
    <lineage>
        <taxon>Bacteria</taxon>
        <taxon>Bacillati</taxon>
        <taxon>Bacillota</taxon>
        <taxon>Bacilli</taxon>
        <taxon>Bacillales</taxon>
        <taxon>Sporolactobacillaceae</taxon>
        <taxon>Sporolactobacillus</taxon>
    </lineage>
</organism>
<keyword evidence="3" id="KW-1185">Reference proteome</keyword>
<name>A0ABS2Q654_9BACL</name>
<evidence type="ECO:0000256" key="1">
    <source>
        <dbReference type="SAM" id="MobiDB-lite"/>
    </source>
</evidence>
<feature type="region of interest" description="Disordered" evidence="1">
    <location>
        <begin position="1"/>
        <end position="40"/>
    </location>
</feature>
<dbReference type="Proteomes" id="UP000823201">
    <property type="component" value="Unassembled WGS sequence"/>
</dbReference>
<comment type="caution">
    <text evidence="2">The sequence shown here is derived from an EMBL/GenBank/DDBJ whole genome shotgun (WGS) entry which is preliminary data.</text>
</comment>
<sequence length="70" mass="8262">MHKKWSEGARRLREEQDMEDPADSSLSEEASVLPAASEQPERNFLQNKTRHRLVYLSLVWIIKKIPIFVR</sequence>
<gene>
    <name evidence="2" type="ORF">JOC27_000713</name>
</gene>